<name>A0A9P1KLK0_9CYAN</name>
<reference evidence="1 2" key="1">
    <citation type="submission" date="2014-02" db="EMBL/GenBank/DDBJ databases">
        <authorList>
            <person name="Genoscope - CEA"/>
        </authorList>
    </citation>
    <scope>NUCLEOTIDE SEQUENCE [LARGE SCALE GENOMIC DNA]</scope>
    <source>
        <strain evidence="1 2">PCC 8005</strain>
    </source>
</reference>
<dbReference type="Proteomes" id="UP000032946">
    <property type="component" value="Chromosome"/>
</dbReference>
<dbReference type="EMBL" id="FO818640">
    <property type="protein sequence ID" value="CDM98045.1"/>
    <property type="molecule type" value="Genomic_DNA"/>
</dbReference>
<protein>
    <submittedName>
        <fullName evidence="1">Uncharacterized protein</fullName>
    </submittedName>
</protein>
<gene>
    <name evidence="1" type="ORF">ARTHRO_60646</name>
</gene>
<organism evidence="1 2">
    <name type="scientific">Limnospira indica PCC 8005</name>
    <dbReference type="NCBI Taxonomy" id="376219"/>
    <lineage>
        <taxon>Bacteria</taxon>
        <taxon>Bacillati</taxon>
        <taxon>Cyanobacteriota</taxon>
        <taxon>Cyanophyceae</taxon>
        <taxon>Oscillatoriophycideae</taxon>
        <taxon>Oscillatoriales</taxon>
        <taxon>Sirenicapillariaceae</taxon>
        <taxon>Limnospira</taxon>
    </lineage>
</organism>
<evidence type="ECO:0000313" key="2">
    <source>
        <dbReference type="Proteomes" id="UP000032946"/>
    </source>
</evidence>
<sequence>MRLSLFDGGDPFVVELVERLQVLAVHHQTMALAIHTGQPVVNAVING</sequence>
<proteinExistence type="predicted"/>
<keyword evidence="2" id="KW-1185">Reference proteome</keyword>
<accession>A0A9P1KLK0</accession>
<dbReference type="AlphaFoldDB" id="A0A9P1KLK0"/>
<evidence type="ECO:0000313" key="1">
    <source>
        <dbReference type="EMBL" id="CDM98045.1"/>
    </source>
</evidence>